<comment type="caution">
    <text evidence="2">The sequence shown here is derived from an EMBL/GenBank/DDBJ whole genome shotgun (WGS) entry which is preliminary data.</text>
</comment>
<protein>
    <submittedName>
        <fullName evidence="2">ASST-domain-containing protein</fullName>
    </submittedName>
</protein>
<dbReference type="RefSeq" id="XP_046009356.1">
    <property type="nucleotide sequence ID" value="XM_046150372.1"/>
</dbReference>
<dbReference type="GeneID" id="70179918"/>
<dbReference type="Proteomes" id="UP000756346">
    <property type="component" value="Unassembled WGS sequence"/>
</dbReference>
<dbReference type="PANTHER" id="PTHR35340">
    <property type="entry name" value="PQQ ENZYME REPEAT PROTEIN-RELATED"/>
    <property type="match status" value="1"/>
</dbReference>
<evidence type="ECO:0000256" key="1">
    <source>
        <dbReference type="SAM" id="SignalP"/>
    </source>
</evidence>
<feature type="signal peptide" evidence="1">
    <location>
        <begin position="1"/>
        <end position="18"/>
    </location>
</feature>
<dbReference type="InterPro" id="IPR053143">
    <property type="entry name" value="Arylsulfate_ST"/>
</dbReference>
<sequence length="521" mass="57375">MLQHVIAIAGIVISLAAADEPLLQAADAEDYNNGKYGERPTQSFLSSDLLAPRVLVNSWNQSLCSPESHLFVTLSLAKGHRAPAILSAKDLSLVWTDPQWIGGEDVRPQQYNGSTYLTFTANPHNESFIGGYGVLLDDHYDVFSLVQPDGLAGGADAHEFKVTDDGTVLMTQKHQIVTDCSAAGGPAEGCELMEGGFQEVNLATGKQKFTWLATEHVAFTEPCRPYGGGTQGFGRGWDFFHINAVSKTKTGDYIVNARHLCALMLVNGTSGEPIWQLGGKSNTFRDLSGGRATEFFGQHDARFANEDETEIIMFDNHLIGNEKQVQVHSPGCTEDCSRVRRIRLNYEEMTAELVYEWYHPLSVQARAKGGSQLLSGGGALVSWGVVPSITEFLHDGQLCMDIQFGPWSNSVSGKDGLYRAYKFDYKATPAWDPSIAVVSDKIYVSWNGATEVDTWVLFGGMTEAQMTEMAIFPKRGFETEYTNDNSLPLFVRVEARDVHGNTLRSTRTVITTPIIRSLRRH</sequence>
<dbReference type="EMBL" id="JAGTJQ010000008">
    <property type="protein sequence ID" value="KAH7026139.1"/>
    <property type="molecule type" value="Genomic_DNA"/>
</dbReference>
<dbReference type="InterPro" id="IPR039535">
    <property type="entry name" value="ASST-like"/>
</dbReference>
<proteinExistence type="predicted"/>
<organism evidence="2 3">
    <name type="scientific">Microdochium trichocladiopsis</name>
    <dbReference type="NCBI Taxonomy" id="1682393"/>
    <lineage>
        <taxon>Eukaryota</taxon>
        <taxon>Fungi</taxon>
        <taxon>Dikarya</taxon>
        <taxon>Ascomycota</taxon>
        <taxon>Pezizomycotina</taxon>
        <taxon>Sordariomycetes</taxon>
        <taxon>Xylariomycetidae</taxon>
        <taxon>Xylariales</taxon>
        <taxon>Microdochiaceae</taxon>
        <taxon>Microdochium</taxon>
    </lineage>
</organism>
<name>A0A9P9BK08_9PEZI</name>
<dbReference type="PANTHER" id="PTHR35340:SF5">
    <property type="entry name" value="ASST-DOMAIN-CONTAINING PROTEIN"/>
    <property type="match status" value="1"/>
</dbReference>
<reference evidence="2" key="1">
    <citation type="journal article" date="2021" name="Nat. Commun.">
        <title>Genetic determinants of endophytism in the Arabidopsis root mycobiome.</title>
        <authorList>
            <person name="Mesny F."/>
            <person name="Miyauchi S."/>
            <person name="Thiergart T."/>
            <person name="Pickel B."/>
            <person name="Atanasova L."/>
            <person name="Karlsson M."/>
            <person name="Huettel B."/>
            <person name="Barry K.W."/>
            <person name="Haridas S."/>
            <person name="Chen C."/>
            <person name="Bauer D."/>
            <person name="Andreopoulos W."/>
            <person name="Pangilinan J."/>
            <person name="LaButti K."/>
            <person name="Riley R."/>
            <person name="Lipzen A."/>
            <person name="Clum A."/>
            <person name="Drula E."/>
            <person name="Henrissat B."/>
            <person name="Kohler A."/>
            <person name="Grigoriev I.V."/>
            <person name="Martin F.M."/>
            <person name="Hacquard S."/>
        </authorList>
    </citation>
    <scope>NUCLEOTIDE SEQUENCE</scope>
    <source>
        <strain evidence="2">MPI-CAGE-CH-0230</strain>
    </source>
</reference>
<dbReference type="Pfam" id="PF14269">
    <property type="entry name" value="Arylsulfotran_2"/>
    <property type="match status" value="1"/>
</dbReference>
<evidence type="ECO:0000313" key="3">
    <source>
        <dbReference type="Proteomes" id="UP000756346"/>
    </source>
</evidence>
<accession>A0A9P9BK08</accession>
<evidence type="ECO:0000313" key="2">
    <source>
        <dbReference type="EMBL" id="KAH7026139.1"/>
    </source>
</evidence>
<gene>
    <name evidence="2" type="ORF">B0I36DRAFT_248285</name>
</gene>
<feature type="chain" id="PRO_5040123631" evidence="1">
    <location>
        <begin position="19"/>
        <end position="521"/>
    </location>
</feature>
<keyword evidence="1" id="KW-0732">Signal</keyword>
<keyword evidence="3" id="KW-1185">Reference proteome</keyword>
<dbReference type="OrthoDB" id="5427350at2759"/>
<dbReference type="AlphaFoldDB" id="A0A9P9BK08"/>